<evidence type="ECO:0008006" key="5">
    <source>
        <dbReference type="Google" id="ProtNLM"/>
    </source>
</evidence>
<dbReference type="Proteomes" id="UP000192727">
    <property type="component" value="Chromosome"/>
</dbReference>
<evidence type="ECO:0000313" key="3">
    <source>
        <dbReference type="EMBL" id="ARF70291.1"/>
    </source>
</evidence>
<dbReference type="AlphaFoldDB" id="A0A1V0UZ28"/>
<accession>A0A1V0UZ28</accession>
<feature type="binding site" evidence="2">
    <location>
        <position position="129"/>
    </location>
    <ligand>
        <name>Fe cation</name>
        <dbReference type="ChEBI" id="CHEBI:24875"/>
        <note>catalytic</note>
    </ligand>
</feature>
<dbReference type="InterPro" id="IPR011051">
    <property type="entry name" value="RmlC_Cupin_sf"/>
</dbReference>
<dbReference type="GO" id="GO:0016702">
    <property type="term" value="F:oxidoreductase activity, acting on single donors with incorporation of molecular oxygen, incorporation of two atoms of oxygen"/>
    <property type="evidence" value="ECO:0007669"/>
    <property type="project" value="InterPro"/>
</dbReference>
<evidence type="ECO:0000256" key="1">
    <source>
        <dbReference type="ARBA" id="ARBA00006622"/>
    </source>
</evidence>
<name>A0A1V0UZ28_9BACL</name>
<dbReference type="InterPro" id="IPR010300">
    <property type="entry name" value="CDO_1"/>
</dbReference>
<protein>
    <recommendedName>
        <fullName evidence="5">Cysteine dioxygenase</fullName>
    </recommendedName>
</protein>
<keyword evidence="2" id="KW-0479">Metal-binding</keyword>
<dbReference type="Gene3D" id="2.60.120.10">
    <property type="entry name" value="Jelly Rolls"/>
    <property type="match status" value="1"/>
</dbReference>
<proteinExistence type="inferred from homology"/>
<dbReference type="InterPro" id="IPR014710">
    <property type="entry name" value="RmlC-like_jellyroll"/>
</dbReference>
<feature type="binding site" evidence="2">
    <location>
        <position position="80"/>
    </location>
    <ligand>
        <name>Fe cation</name>
        <dbReference type="ChEBI" id="CHEBI:24875"/>
        <note>catalytic</note>
    </ligand>
</feature>
<dbReference type="GO" id="GO:0005506">
    <property type="term" value="F:iron ion binding"/>
    <property type="evidence" value="ECO:0007669"/>
    <property type="project" value="InterPro"/>
</dbReference>
<dbReference type="SUPFAM" id="SSF51182">
    <property type="entry name" value="RmlC-like cupins"/>
    <property type="match status" value="1"/>
</dbReference>
<evidence type="ECO:0000256" key="2">
    <source>
        <dbReference type="PIRSR" id="PIRSR610300-51"/>
    </source>
</evidence>
<keyword evidence="2" id="KW-0408">Iron</keyword>
<dbReference type="CDD" id="cd10548">
    <property type="entry name" value="cupin_CDO"/>
    <property type="match status" value="1"/>
</dbReference>
<gene>
    <name evidence="3" type="ORF">B7C51_24275</name>
</gene>
<reference evidence="3 4" key="1">
    <citation type="submission" date="2017-03" db="EMBL/GenBank/DDBJ databases">
        <title>Paenibacillus larvae genome sequencing.</title>
        <authorList>
            <person name="Dingman D.W."/>
        </authorList>
    </citation>
    <scope>NUCLEOTIDE SEQUENCE [LARGE SCALE GENOMIC DNA]</scope>
    <source>
        <strain evidence="3 4">SAG 10367</strain>
    </source>
</reference>
<feature type="binding site" evidence="2">
    <location>
        <position position="78"/>
    </location>
    <ligand>
        <name>Fe cation</name>
        <dbReference type="ChEBI" id="CHEBI:24875"/>
        <note>catalytic</note>
    </ligand>
</feature>
<comment type="similarity">
    <text evidence="1">Belongs to the cysteine dioxygenase family.</text>
</comment>
<dbReference type="EMBL" id="CP020557">
    <property type="protein sequence ID" value="ARF70291.1"/>
    <property type="molecule type" value="Genomic_DNA"/>
</dbReference>
<evidence type="ECO:0000313" key="4">
    <source>
        <dbReference type="Proteomes" id="UP000192727"/>
    </source>
</evidence>
<sequence>MNRIEMIKQALCDLTSTDVASPKQLQAIMQGMDLSLGGFEPYVEEPDCLPYGRTTLYQSKAVEAVLIHLPSGTETLIHDHGSSVGCSLLLEGRLMNRFFRLQDDGFPYLAGETDIPQESYYFAPEKQIHQLRNAGPSRVVAFHIYAPAPEGVKSYSLPE</sequence>
<dbReference type="Pfam" id="PF05995">
    <property type="entry name" value="CDO_I"/>
    <property type="match status" value="1"/>
</dbReference>
<dbReference type="RefSeq" id="WP_023484244.1">
    <property type="nucleotide sequence ID" value="NZ_CP020557.1"/>
</dbReference>
<organism evidence="3 4">
    <name type="scientific">Paenibacillus larvae subsp. pulvifaciens</name>
    <dbReference type="NCBI Taxonomy" id="1477"/>
    <lineage>
        <taxon>Bacteria</taxon>
        <taxon>Bacillati</taxon>
        <taxon>Bacillota</taxon>
        <taxon>Bacilli</taxon>
        <taxon>Bacillales</taxon>
        <taxon>Paenibacillaceae</taxon>
        <taxon>Paenibacillus</taxon>
    </lineage>
</organism>